<name>A0A7W8HW12_9CAUL</name>
<dbReference type="InterPro" id="IPR003772">
    <property type="entry name" value="YceD"/>
</dbReference>
<dbReference type="EMBL" id="JACHFZ010000001">
    <property type="protein sequence ID" value="MBB5290921.1"/>
    <property type="molecule type" value="Genomic_DNA"/>
</dbReference>
<dbReference type="RefSeq" id="WP_183251860.1">
    <property type="nucleotide sequence ID" value="NZ_BAAAFF010000004.1"/>
</dbReference>
<reference evidence="1 2" key="1">
    <citation type="submission" date="2020-08" db="EMBL/GenBank/DDBJ databases">
        <title>Genomic Encyclopedia of Type Strains, Phase IV (KMG-IV): sequencing the most valuable type-strain genomes for metagenomic binning, comparative biology and taxonomic classification.</title>
        <authorList>
            <person name="Goeker M."/>
        </authorList>
    </citation>
    <scope>NUCLEOTIDE SEQUENCE [LARGE SCALE GENOMIC DNA]</scope>
    <source>
        <strain evidence="1 2">DSM 25335</strain>
    </source>
</reference>
<accession>A0A7W8HW12</accession>
<proteinExistence type="predicted"/>
<comment type="caution">
    <text evidence="1">The sequence shown here is derived from an EMBL/GenBank/DDBJ whole genome shotgun (WGS) entry which is preliminary data.</text>
</comment>
<dbReference type="Proteomes" id="UP000566663">
    <property type="component" value="Unassembled WGS sequence"/>
</dbReference>
<evidence type="ECO:0000313" key="2">
    <source>
        <dbReference type="Proteomes" id="UP000566663"/>
    </source>
</evidence>
<protein>
    <submittedName>
        <fullName evidence="1">Uncharacterized metal-binding protein YceD (DUF177 family)</fullName>
    </submittedName>
</protein>
<dbReference type="AlphaFoldDB" id="A0A7W8HW12"/>
<organism evidence="1 2">
    <name type="scientific">Brevundimonas basaltis</name>
    <dbReference type="NCBI Taxonomy" id="472166"/>
    <lineage>
        <taxon>Bacteria</taxon>
        <taxon>Pseudomonadati</taxon>
        <taxon>Pseudomonadota</taxon>
        <taxon>Alphaproteobacteria</taxon>
        <taxon>Caulobacterales</taxon>
        <taxon>Caulobacteraceae</taxon>
        <taxon>Brevundimonas</taxon>
    </lineage>
</organism>
<keyword evidence="2" id="KW-1185">Reference proteome</keyword>
<gene>
    <name evidence="1" type="ORF">HNQ67_000417</name>
</gene>
<sequence>MSGIDLPLSEPVRLHQVGTGVTRTLEPDAAARARIAKALDLASLEAFTAEMTLAPVPGGWRLSGRVKASLAQTCGITLDPLPVEVDAPFSITLAEASDEDTDEIVITLDDESPDPVEGGQVDLGLYAVEQLALRLDPFPRKPGAEFVQPPEPTEISPFAVLKSLRPTDDG</sequence>
<evidence type="ECO:0000313" key="1">
    <source>
        <dbReference type="EMBL" id="MBB5290921.1"/>
    </source>
</evidence>
<dbReference type="Pfam" id="PF02620">
    <property type="entry name" value="YceD"/>
    <property type="match status" value="1"/>
</dbReference>